<feature type="domain" description="Duffy-antigen binding" evidence="3">
    <location>
        <begin position="1307"/>
        <end position="1548"/>
    </location>
</feature>
<feature type="compositionally biased region" description="Acidic residues" evidence="1">
    <location>
        <begin position="2047"/>
        <end position="2058"/>
    </location>
</feature>
<reference evidence="8" key="1">
    <citation type="journal article" date="2007" name="BMC Genomics">
        <title>Patterns of gene recombination shape var gene repertoires in Plasmodium falciparum: comparisons of geographically diverse isolates.</title>
        <authorList>
            <person name="Kraemer S.M."/>
            <person name="Kyes S.A."/>
            <person name="Aggarwal G."/>
            <person name="Springer A.L."/>
            <person name="Nelson S.O."/>
            <person name="Christodoulou Z."/>
            <person name="Smith L.M."/>
            <person name="Wang W."/>
            <person name="Levin E."/>
            <person name="Newbold C.I."/>
            <person name="Myler P.J."/>
            <person name="Smith J.D."/>
        </authorList>
    </citation>
    <scope>NUCLEOTIDE SEQUENCE</scope>
    <source>
        <strain evidence="8">IT4/25/5</strain>
    </source>
</reference>
<evidence type="ECO:0000259" key="6">
    <source>
        <dbReference type="Pfam" id="PF18562"/>
    </source>
</evidence>
<feature type="domain" description="Duffy-binding-like" evidence="2">
    <location>
        <begin position="590"/>
        <end position="734"/>
    </location>
</feature>
<dbReference type="FunFam" id="1.20.58.830:FF:000005">
    <property type="entry name" value="Erythrocyte membrane protein 1, PfEMP1"/>
    <property type="match status" value="1"/>
</dbReference>
<dbReference type="Pfam" id="PF15445">
    <property type="entry name" value="ATS"/>
    <property type="match status" value="1"/>
</dbReference>
<dbReference type="GO" id="GO:0016020">
    <property type="term" value="C:membrane"/>
    <property type="evidence" value="ECO:0007669"/>
    <property type="project" value="InterPro"/>
</dbReference>
<dbReference type="InterPro" id="IPR042202">
    <property type="entry name" value="Duffy-ag-bd_sf"/>
</dbReference>
<dbReference type="FunFam" id="1.10.1900.40:FF:000005">
    <property type="entry name" value="Erythrocyte membrane protein 1, PfEMP1"/>
    <property type="match status" value="1"/>
</dbReference>
<feature type="region of interest" description="Disordered" evidence="1">
    <location>
        <begin position="1492"/>
        <end position="1513"/>
    </location>
</feature>
<dbReference type="VEuPathDB" id="PlasmoDB:PfNF54_020005100"/>
<dbReference type="Gene3D" id="1.20.58.1930">
    <property type="match status" value="2"/>
</dbReference>
<dbReference type="VEuPathDB" id="PlasmoDB:PfNF166_040031700"/>
<feature type="compositionally biased region" description="Polar residues" evidence="1">
    <location>
        <begin position="808"/>
        <end position="819"/>
    </location>
</feature>
<evidence type="ECO:0000256" key="1">
    <source>
        <dbReference type="SAM" id="MobiDB-lite"/>
    </source>
</evidence>
<dbReference type="VEuPathDB" id="PlasmoDB:PfKH01_000029300"/>
<dbReference type="VEuPathDB" id="PlasmoDB:PfDd2_080005500"/>
<dbReference type="VEuPathDB" id="PlasmoDB:PfCD01_010019500"/>
<organism evidence="8">
    <name type="scientific">Plasmodium falciparum</name>
    <name type="common">malaria parasite P. falciparum</name>
    <dbReference type="NCBI Taxonomy" id="5833"/>
    <lineage>
        <taxon>Eukaryota</taxon>
        <taxon>Sar</taxon>
        <taxon>Alveolata</taxon>
        <taxon>Apicomplexa</taxon>
        <taxon>Aconoidasida</taxon>
        <taxon>Haemosporida</taxon>
        <taxon>Plasmodiidae</taxon>
        <taxon>Plasmodium</taxon>
        <taxon>Plasmodium (Laverania)</taxon>
    </lineage>
</organism>
<feature type="domain" description="Plasmodium falciparum erythrocyte membrane protein 1 acidic terminal segment" evidence="4">
    <location>
        <begin position="2548"/>
        <end position="2975"/>
    </location>
</feature>
<dbReference type="SUPFAM" id="SSF140924">
    <property type="entry name" value="Duffy binding domain-like"/>
    <property type="match status" value="6"/>
</dbReference>
<feature type="region of interest" description="Disordered" evidence="1">
    <location>
        <begin position="1199"/>
        <end position="1253"/>
    </location>
</feature>
<dbReference type="VEuPathDB" id="PlasmoDB:PfGB4_040006000"/>
<evidence type="ECO:0000259" key="2">
    <source>
        <dbReference type="Pfam" id="PF03011"/>
    </source>
</evidence>
<dbReference type="VEuPathDB" id="PlasmoDB:PfGA01_120024100"/>
<feature type="compositionally biased region" description="Acidic residues" evidence="1">
    <location>
        <begin position="1219"/>
        <end position="1246"/>
    </location>
</feature>
<dbReference type="Pfam" id="PF15447">
    <property type="entry name" value="NTS"/>
    <property type="match status" value="1"/>
</dbReference>
<dbReference type="InterPro" id="IPR029211">
    <property type="entry name" value="PfEMP1_ATS"/>
</dbReference>
<dbReference type="Gene3D" id="1.20.1310.20">
    <property type="entry name" value="Duffy-antigen binding domain"/>
    <property type="match status" value="4"/>
</dbReference>
<dbReference type="InterPro" id="IPR044932">
    <property type="entry name" value="PfEMP1_ATS_sf"/>
</dbReference>
<feature type="compositionally biased region" description="Polar residues" evidence="1">
    <location>
        <begin position="1327"/>
        <end position="1350"/>
    </location>
</feature>
<dbReference type="VEuPathDB" id="PlasmoDB:PF3D7_0200100"/>
<feature type="region of interest" description="Disordered" evidence="1">
    <location>
        <begin position="2031"/>
        <end position="2106"/>
    </location>
</feature>
<dbReference type="GO" id="GO:0046789">
    <property type="term" value="F:host cell surface receptor binding"/>
    <property type="evidence" value="ECO:0007669"/>
    <property type="project" value="InterPro"/>
</dbReference>
<feature type="domain" description="Cysteine-rich interdomain region 1 gamma" evidence="6">
    <location>
        <begin position="1814"/>
        <end position="1874"/>
    </location>
</feature>
<dbReference type="VEuPathDB" id="PlasmoDB:PfSD01_030005500"/>
<feature type="region of interest" description="Disordered" evidence="1">
    <location>
        <begin position="801"/>
        <end position="832"/>
    </location>
</feature>
<dbReference type="VEuPathDB" id="PlasmoDB:PfHB3_140005500"/>
<feature type="domain" description="Duffy-binding-like" evidence="7">
    <location>
        <begin position="1617"/>
        <end position="1765"/>
    </location>
</feature>
<feature type="compositionally biased region" description="Polar residues" evidence="1">
    <location>
        <begin position="1492"/>
        <end position="1502"/>
    </location>
</feature>
<dbReference type="VEuPathDB" id="PlasmoDB:PfHB3_000008700"/>
<accession>A3R6S1</accession>
<evidence type="ECO:0000259" key="5">
    <source>
        <dbReference type="Pfam" id="PF15447"/>
    </source>
</evidence>
<feature type="domain" description="Duffy-antigen binding" evidence="3">
    <location>
        <begin position="852"/>
        <end position="1030"/>
    </location>
</feature>
<dbReference type="Pfam" id="PF22672">
    <property type="entry name" value="DBL_C"/>
    <property type="match status" value="2"/>
</dbReference>
<dbReference type="Pfam" id="PF03011">
    <property type="entry name" value="PFEMP"/>
    <property type="match status" value="2"/>
</dbReference>
<feature type="region of interest" description="Disordered" evidence="1">
    <location>
        <begin position="1327"/>
        <end position="1367"/>
    </location>
</feature>
<dbReference type="FunFam" id="1.20.58.1930:FF:000001">
    <property type="entry name" value="Erythrocyte membrane protein 1, PfEMP1"/>
    <property type="match status" value="1"/>
</dbReference>
<dbReference type="VEuPathDB" id="PlasmoDB:PfGB4_140085400"/>
<dbReference type="VEuPathDB" id="PlasmoDB:PfNF135_040026200"/>
<gene>
    <name evidence="8" type="primary">IT4_var17</name>
</gene>
<name>A3R6S1_PLAFA</name>
<dbReference type="InterPro" id="IPR008602">
    <property type="entry name" value="Duffy-antigen-binding"/>
</dbReference>
<dbReference type="InterPro" id="IPR054595">
    <property type="entry name" value="DBL_C"/>
</dbReference>
<dbReference type="Gene3D" id="1.20.58.830">
    <property type="match status" value="4"/>
</dbReference>
<dbReference type="VEuPathDB" id="PlasmoDB:PfML01_000029300"/>
<feature type="compositionally biased region" description="Polar residues" evidence="1">
    <location>
        <begin position="496"/>
        <end position="505"/>
    </location>
</feature>
<dbReference type="Gene3D" id="1.10.1900.40">
    <property type="entry name" value="Acidic terminal segments, variant surface antigen of PfEMP1"/>
    <property type="match status" value="2"/>
</dbReference>
<feature type="compositionally biased region" description="Basic and acidic residues" evidence="1">
    <location>
        <begin position="2097"/>
        <end position="2106"/>
    </location>
</feature>
<dbReference type="VEuPathDB" id="PlasmoDB:PfGA01_090005300"/>
<dbReference type="InterPro" id="IPR004258">
    <property type="entry name" value="DBL"/>
</dbReference>
<dbReference type="VEuPathDB" id="PlasmoDB:PfML01_090005600"/>
<evidence type="ECO:0000259" key="3">
    <source>
        <dbReference type="Pfam" id="PF05424"/>
    </source>
</evidence>
<dbReference type="EMBL" id="EF158073">
    <property type="protein sequence ID" value="ABM88751.1"/>
    <property type="molecule type" value="Genomic_DNA"/>
</dbReference>
<dbReference type="VEuPathDB" id="PlasmoDB:Pf7G8-2_000285800"/>
<dbReference type="VEuPathDB" id="PlasmoDB:PfSN01_010018400"/>
<dbReference type="VEuPathDB" id="PlasmoDB:PfIT_020005200"/>
<dbReference type="VEuPathDB" id="PlasmoDB:PfNF166_120046800"/>
<feature type="compositionally biased region" description="Low complexity" evidence="1">
    <location>
        <begin position="1351"/>
        <end position="1367"/>
    </location>
</feature>
<dbReference type="VEuPathDB" id="PlasmoDB:PfML01_030005400"/>
<feature type="compositionally biased region" description="Basic and acidic residues" evidence="1">
    <location>
        <begin position="823"/>
        <end position="832"/>
    </location>
</feature>
<dbReference type="VEuPathDB" id="PlasmoDB:PfTG01_000033900"/>
<dbReference type="Pfam" id="PF18562">
    <property type="entry name" value="CIDR1_gamma"/>
    <property type="match status" value="1"/>
</dbReference>
<evidence type="ECO:0000313" key="8">
    <source>
        <dbReference type="EMBL" id="ABM88751.1"/>
    </source>
</evidence>
<feature type="domain" description="Duffy-antigen binding" evidence="3">
    <location>
        <begin position="115"/>
        <end position="311"/>
    </location>
</feature>
<feature type="compositionally biased region" description="Polar residues" evidence="1">
    <location>
        <begin position="2031"/>
        <end position="2040"/>
    </location>
</feature>
<dbReference type="VEuPathDB" id="PlasmoDB:PfKE01_070015300"/>
<feature type="compositionally biased region" description="Polar residues" evidence="1">
    <location>
        <begin position="2059"/>
        <end position="2070"/>
    </location>
</feature>
<dbReference type="InterPro" id="IPR041480">
    <property type="entry name" value="CIDR1_gamma"/>
</dbReference>
<dbReference type="VEuPathDB" id="PlasmoDB:PfKH01_140084800"/>
<dbReference type="VEuPathDB" id="PlasmoDB:PfNF135_000015300"/>
<feature type="domain" description="Duffy-binding-like" evidence="7">
    <location>
        <begin position="315"/>
        <end position="477"/>
    </location>
</feature>
<dbReference type="VEuPathDB" id="PlasmoDB:PfGN01_100045900"/>
<sequence>MAPGSTGTQEDPIDDKDAKNLLDSIGKIVHDQVKNGEAQTYKEALKGDLQKANGIGERASSNKTCDLVQEYYGRADNSNRYPCANRQTVRFSDEYGGQCTYNRIKDSENNDNSIGACAPYRRLHLCDYNLEKMGRTSTTKHDLLAEVCMAAKYEGGSIKTHYTPHQHKYGDSDSQICTVLARSFADIGDIIRGKDLYLGDKKKKQNETEREKLEQKLKEIFKKIHSEVTTNGELQKRYGQDGQNFYQLREDWWYANRETVWKAMTCEAPESASYFRKTCDGGENPTATQGNCKCINGDVPTYFDYVPQYLRWFEEWAEDFCRKREYKLENAKNKCRGNYENGEPKYCSRNGYDCKKTVRGKNILVSDTECTKCSVVCTPFVKWIDNQKEEFLKQKEKYHKEIQKKEDKTTTITIGDKTINNLYVSDFYEKLEKQYGSVQTFLGLLNQETTCKDHPGVEEKSHIDFTENTEKTFSHKEYCDTCPWCAKKVKEGGKWTESSQQPCTDEQNEDSDNKRTTDIDLLVKDKDGTSIVEKLGGLCNTSTKKNIQTRKCYYDKNKEENSGGGDKDYCILQDGKEKTQNRTIRPYYVLFLNWIDEMLKDSILWRKELDRCIKNEKESNCIRECKSKCDCFERWVEQKEQEWKQLEKHYEEEDFSEDFGIEWTPYGTLELYLKNIYLEMIQKDYPQEKLVQEMQTINEENSNDIFNCTKENNSITKFLQHEAQEAKKCKENNPPEKCQPKKLKNPCSGESGKKLYPVLAGKMAYQMHVAAKTGLGGNRNALKADASKGEYRKRGKADELNNICKINPQHSNDSRNGNNGEPCEGKDGSNKRFEIGTKWETGGTVQMTETEAYMPPRRQHMCTSNLENLDVDSVIKNDKASHSLLGDVLLSANHEAKKIKELYEKNKDQSGQNDKNGLTDDKTVCRAMKNSFADIGDIIRGRDLWDNKDQVTLQDHLKTIFGKIKGELKGEDKYNRDDKKSPPYKQLRADWWEANRDQIWEAMICETKSHPTIKCDKTTPYDDYIPQRLRWMTEWAEWYCKAQTEAYGELLRDCGSCTGKVQCKEGTKECKDCKSSCEKYTEFVNKWKPQWNTMEIKYVPLYLQAKNAYYGISFPGADYQLMVDFLSKLHTSSVAAIGKNGETTNSPYATPAGYIHQEARVGKCLEQNVFCDNNGNNEKYAFKKTPPLYKYACECKPKAQPTAGGGPARAAKPRNGHTEEDDVGAASEDEEEDEDEEEEEEGEAEAEVPATTDTSVDVCSIVAELFNDTSNFSDACTLKYSGNSSRLGWKCIPSGDEKTTTSSSGAICIPPRRRKLYVTPLTKWENNSGSDTVVSGETLKTSGTSSQSDKTPPASTPATSSTSSTSSQNATQLLTAFVESAAVETFFLWDRYKKIKEKEIEEKRKRENGGLYIIIKKKDILSDQDHPQNKLNRGEIPEEFKRQMFYTLADYKDILFSGSKDDNTKSSTYNDILRGDKEIQERERKVKDAINNYFSNNGNKQPPSSPPNSEKLKSWWNNNAKHIWNAMVCALTYKENGSGGDGKTTITQDESLKEQLLENGKQPKQNGTHDYTYENVVLKDENSDTRPKTTGGEKTTLNTPKLRDFVEIPTFFRYLHEWGEEFCRKRKDKFKKLDKECRGVNNSGDPKYCSGDGHDCEKNSLKHHKMFEDSLCSGCYEQCRKYRKWIDIKFVEYHKQEKKYEEEKQKLNGNSNNEVYQKFYEQIKEKKTAAGFLQSLKHCKNNEGDGSDPNNKISFENPLETFNPSTYCKACPIYGVTCNSGGRRGKSGKDPCTPHNEKGKSWESVFNANGENSTANITVEMVDRRGPFIEKYLRNSKTSQNSLFKDSYLFKSVRNQNWTCKFNGENMDICKLTNFNDKIDLNKYTTFKVFLEYWLEDFIESYYILKKKKLIEQCTKNGGETCNENSKNGCACVKEWVEQKTTEWGDIKKHFKIQNRENAFDIKYKVETFLGDLIPRMDLTNGKEKIQELNKFLRSYECNCAENSPNGKESTPKDIVECLLTKLEDKANKCKTQTSGSKQCTTPPTTLEDDDEPLEEENPVTQPNICPQTSVEEKKKEEEEGDCNPAPTRPKKPVPTRPKEHWSESWRTRTTPRMFLGRRRNNQKTTCDIVREIFKYNNGTKQVGECYRKETYSEWTCDENKIKIGQEGACIPPRRQKLCVHYLKQSMTNTNELKYAFIKCAAAETFLLWQYYKSKNGNANNLDNTLIGGNIPEEFKRQMFYTFGDYRDLCLDTDLSSKTDIHSAVSIAKDNIYKVFKKNYQTSIDHRKSWWETNGPVIWEGMLCALEKASGDKDKLIGDNSIYTYANVKFSGGDNPPTLEKFAQRPQFLRWMTEWGENFCKEQKREYKVLLAKCKDCDVDGDGKCNGKCVACKKQCKEYQYWLEKWINNYKKQKGRYTQVKEIPLYKDDKDLQASDDARVYLDTQLKNMTCTNGSTNENCEYKCMNKASSTNTDMPESLDEKPKKVKDKCNCIRDECSGLSVTGSGFSHVSAFGGGVPEPKCKGFEEHLPKKMEPPQYDPTNDILKTTIPIGISLALGSIAFLFIKKKTKSSVGNLFQILQIPKSDYNIPTLKSKNRYIPYRSGTYKGKTYIYMEGDSSGDEKYAFMSDTTDVTSSESEYEELDISDIYVPGSPKYKTLIEVVLEPSGNNTTASDKNTPSDTQNDIQNDGIPSSKITDNEWNTLKDEFISQYLQSEPLDVPNDYSSRDIPFNTQPSTLYFDNNQEKPFITSIHDRNLYSGEEYNYNVNMVNNDDIPINRDNNVYSGIDLINDALNGDYDIYDEILKRKENELFGTNHTKHTTTNRVATQICDGPITNQLNLFHRWLDRHRNMCEQWNNKEDILNKLNEEWNKDNDRANVPNDNKTLNTDVSIQIHMDNPKPINEFTNMDTILDDLEKYNEPYYDVQDDIYYDVHDHDASTVDTNAMDVPSKVQIEMDVNTKLVKEKYPISDVWDI</sequence>
<dbReference type="VEuPathDB" id="PlasmoDB:PfTG01_000039500"/>
<feature type="region of interest" description="Disordered" evidence="1">
    <location>
        <begin position="2667"/>
        <end position="2697"/>
    </location>
</feature>
<dbReference type="VEuPathDB" id="PlasmoDB:PfCD01_020027200"/>
<feature type="domain" description="Duffy-binding-like" evidence="2">
    <location>
        <begin position="1890"/>
        <end position="2036"/>
    </location>
</feature>
<dbReference type="VEuPathDB" id="PlasmoDB:Pf7G8_090042800"/>
<dbReference type="VEuPathDB" id="PlasmoDB:PfSN01_120060800"/>
<dbReference type="VEuPathDB" id="PlasmoDB:PfGA01_000007400"/>
<evidence type="ECO:0000259" key="7">
    <source>
        <dbReference type="Pfam" id="PF22672"/>
    </source>
</evidence>
<dbReference type="VEuPathDB" id="PlasmoDB:PfGN01_080005700"/>
<dbReference type="VEuPathDB" id="PlasmoDB:PfKE01_060005000"/>
<dbReference type="VEuPathDB" id="PlasmoDB:PfDd2_060036900"/>
<dbReference type="Pfam" id="PF05424">
    <property type="entry name" value="Duffy_binding"/>
    <property type="match status" value="4"/>
</dbReference>
<dbReference type="VEuPathDB" id="PlasmoDB:PfSD01_120045700"/>
<dbReference type="VEuPathDB" id="PlasmoDB:PF3D7_1240300"/>
<protein>
    <submittedName>
        <fullName evidence="8">Erythrocyte membrane protein 1</fullName>
    </submittedName>
</protein>
<feature type="region of interest" description="Disordered" evidence="1">
    <location>
        <begin position="495"/>
        <end position="516"/>
    </location>
</feature>
<feature type="domain" description="Duffy-antigen binding" evidence="3">
    <location>
        <begin position="2168"/>
        <end position="2326"/>
    </location>
</feature>
<dbReference type="InterPro" id="IPR029210">
    <property type="entry name" value="PfEMP1_NTS"/>
</dbReference>
<dbReference type="VEuPathDB" id="PlasmoDB:PfKH02_020026400"/>
<proteinExistence type="predicted"/>
<dbReference type="FunFam" id="1.10.1900.40:FF:000001">
    <property type="entry name" value="Erythrocyte membrane protein 1"/>
    <property type="match status" value="1"/>
</dbReference>
<dbReference type="FunFam" id="1.20.1310.20:FF:000001">
    <property type="entry name" value="Erythrocyte membrane protein 1, PfEMP1"/>
    <property type="match status" value="1"/>
</dbReference>
<evidence type="ECO:0000259" key="4">
    <source>
        <dbReference type="Pfam" id="PF15445"/>
    </source>
</evidence>
<feature type="domain" description="Plasmodium falciparum erythrocyte membrane protein-1 N-terminal segment" evidence="5">
    <location>
        <begin position="17"/>
        <end position="52"/>
    </location>
</feature>
<dbReference type="VEuPathDB" id="PlasmoDB:PfNF54_120044700"/>
<dbReference type="FunFam" id="1.20.58.830:FF:000002">
    <property type="entry name" value="Erythrocyte membrane protein 1, PfEMP1"/>
    <property type="match status" value="1"/>
</dbReference>
<dbReference type="VEuPathDB" id="PlasmoDB:PfNF166_080012800"/>